<dbReference type="AlphaFoldDB" id="A0AA43QJK8"/>
<keyword evidence="3 6" id="KW-1133">Transmembrane helix</keyword>
<reference evidence="7" key="1">
    <citation type="journal article" date="2023" name="Genome Biol. Evol.">
        <title>First Whole Genome Sequence and Flow Cytometry Genome Size Data for the Lichen-Forming Fungus Ramalina farinacea (Ascomycota).</title>
        <authorList>
            <person name="Llewellyn T."/>
            <person name="Mian S."/>
            <person name="Hill R."/>
            <person name="Leitch I.J."/>
            <person name="Gaya E."/>
        </authorList>
    </citation>
    <scope>NUCLEOTIDE SEQUENCE</scope>
    <source>
        <strain evidence="7">LIQ254RAFAR</strain>
    </source>
</reference>
<dbReference type="GO" id="GO:0015140">
    <property type="term" value="F:malate transmembrane transporter activity"/>
    <property type="evidence" value="ECO:0007669"/>
    <property type="project" value="InterPro"/>
</dbReference>
<evidence type="ECO:0008006" key="9">
    <source>
        <dbReference type="Google" id="ProtNLM"/>
    </source>
</evidence>
<evidence type="ECO:0000256" key="6">
    <source>
        <dbReference type="SAM" id="Phobius"/>
    </source>
</evidence>
<feature type="region of interest" description="Disordered" evidence="5">
    <location>
        <begin position="1"/>
        <end position="84"/>
    </location>
</feature>
<dbReference type="CDD" id="cd09317">
    <property type="entry name" value="TDT_Mae1_like"/>
    <property type="match status" value="1"/>
</dbReference>
<evidence type="ECO:0000256" key="3">
    <source>
        <dbReference type="ARBA" id="ARBA00022989"/>
    </source>
</evidence>
<organism evidence="7 8">
    <name type="scientific">Ramalina farinacea</name>
    <dbReference type="NCBI Taxonomy" id="258253"/>
    <lineage>
        <taxon>Eukaryota</taxon>
        <taxon>Fungi</taxon>
        <taxon>Dikarya</taxon>
        <taxon>Ascomycota</taxon>
        <taxon>Pezizomycotina</taxon>
        <taxon>Lecanoromycetes</taxon>
        <taxon>OSLEUM clade</taxon>
        <taxon>Lecanoromycetidae</taxon>
        <taxon>Lecanorales</taxon>
        <taxon>Lecanorineae</taxon>
        <taxon>Ramalinaceae</taxon>
        <taxon>Ramalina</taxon>
    </lineage>
</organism>
<dbReference type="GO" id="GO:0016020">
    <property type="term" value="C:membrane"/>
    <property type="evidence" value="ECO:0007669"/>
    <property type="project" value="UniProtKB-SubCell"/>
</dbReference>
<dbReference type="EMBL" id="JAPUFD010000002">
    <property type="protein sequence ID" value="MDI1485873.1"/>
    <property type="molecule type" value="Genomic_DNA"/>
</dbReference>
<feature type="transmembrane region" description="Helical" evidence="6">
    <location>
        <begin position="224"/>
        <end position="249"/>
    </location>
</feature>
<evidence type="ECO:0000256" key="2">
    <source>
        <dbReference type="ARBA" id="ARBA00022692"/>
    </source>
</evidence>
<feature type="transmembrane region" description="Helical" evidence="6">
    <location>
        <begin position="330"/>
        <end position="349"/>
    </location>
</feature>
<feature type="transmembrane region" description="Helical" evidence="6">
    <location>
        <begin position="192"/>
        <end position="212"/>
    </location>
</feature>
<evidence type="ECO:0000256" key="4">
    <source>
        <dbReference type="ARBA" id="ARBA00023136"/>
    </source>
</evidence>
<feature type="transmembrane region" description="Helical" evidence="6">
    <location>
        <begin position="147"/>
        <end position="172"/>
    </location>
</feature>
<evidence type="ECO:0000313" key="8">
    <source>
        <dbReference type="Proteomes" id="UP001161017"/>
    </source>
</evidence>
<feature type="transmembrane region" description="Helical" evidence="6">
    <location>
        <begin position="438"/>
        <end position="466"/>
    </location>
</feature>
<dbReference type="Pfam" id="PF03595">
    <property type="entry name" value="SLAC1"/>
    <property type="match status" value="1"/>
</dbReference>
<dbReference type="Proteomes" id="UP001161017">
    <property type="component" value="Unassembled WGS sequence"/>
</dbReference>
<sequence length="494" mass="54249">MKHVTIKPPSPDGTGPVAPTDDPSSDNGLAVPVHMIPSGEDGYRTPTGEDFDLANRQPYSKRREDHLPAGATPIPPPAVSGHPNGTPNGMLGHHSATASTVSLGERLFEALFWRERIRHFTWTFFTLTMATGGIANVIYTVPFRFPGLYAIGVIFFLLNLILFIMNVSIISLRFYMHPEMFKASILHPTERLFIPAAVVSFGTILLNISQYGPNHGPGHWLNDAVIVLFWTDAALAVLASMGVYLVMWSTASFTIREMTPVWIFPAYPLLIIGPHAGVLSIALSQKKAFSIIVGGFTLQGIGFMVSLMIYSAFIYRLMTQKLPQEATRPGMFVSVGPCGFTAAGIIAMTEGAEGAIPANYMGNPQMAALIVKIVGSWASLWIWGLALWFFFISAGSHYSCVHKGHHLTFTMTWFSYVFPQTALVTATFAVGRTFESKAIQIIGCIMTPLLIATWFIVVGMMIRAIFLKQILWPQKGEDKDEGGFRGPRKRSESV</sequence>
<proteinExistence type="predicted"/>
<gene>
    <name evidence="7" type="ORF">OHK93_004062</name>
</gene>
<dbReference type="PANTHER" id="PTHR31162:SF3">
    <property type="entry name" value="TRANSPORTER_MALIC ACID TRANSPORT PROTEIN, PUTATIVE-RELATED"/>
    <property type="match status" value="1"/>
</dbReference>
<accession>A0AA43QJK8</accession>
<evidence type="ECO:0000256" key="5">
    <source>
        <dbReference type="SAM" id="MobiDB-lite"/>
    </source>
</evidence>
<protein>
    <recommendedName>
        <fullName evidence="9">Malic acid transport protein</fullName>
    </recommendedName>
</protein>
<dbReference type="InterPro" id="IPR038665">
    <property type="entry name" value="Voltage-dep_anion_channel_sf"/>
</dbReference>
<evidence type="ECO:0000313" key="7">
    <source>
        <dbReference type="EMBL" id="MDI1485873.1"/>
    </source>
</evidence>
<evidence type="ECO:0000256" key="1">
    <source>
        <dbReference type="ARBA" id="ARBA00004141"/>
    </source>
</evidence>
<keyword evidence="2 6" id="KW-0812">Transmembrane</keyword>
<feature type="transmembrane region" description="Helical" evidence="6">
    <location>
        <begin position="413"/>
        <end position="432"/>
    </location>
</feature>
<feature type="transmembrane region" description="Helical" evidence="6">
    <location>
        <begin position="120"/>
        <end position="141"/>
    </location>
</feature>
<dbReference type="Gene3D" id="1.50.10.150">
    <property type="entry name" value="Voltage-dependent anion channel"/>
    <property type="match status" value="1"/>
</dbReference>
<keyword evidence="4 6" id="KW-0472">Membrane</keyword>
<name>A0AA43QJK8_9LECA</name>
<feature type="transmembrane region" description="Helical" evidence="6">
    <location>
        <begin position="289"/>
        <end position="318"/>
    </location>
</feature>
<feature type="transmembrane region" description="Helical" evidence="6">
    <location>
        <begin position="261"/>
        <end position="283"/>
    </location>
</feature>
<comment type="caution">
    <text evidence="7">The sequence shown here is derived from an EMBL/GenBank/DDBJ whole genome shotgun (WGS) entry which is preliminary data.</text>
</comment>
<feature type="transmembrane region" description="Helical" evidence="6">
    <location>
        <begin position="369"/>
        <end position="392"/>
    </location>
</feature>
<dbReference type="InterPro" id="IPR030185">
    <property type="entry name" value="Mae1"/>
</dbReference>
<keyword evidence="8" id="KW-1185">Reference proteome</keyword>
<dbReference type="PANTHER" id="PTHR31162">
    <property type="entry name" value="MALIC ACID TRANSPORT PROTEIN-RELATED"/>
    <property type="match status" value="1"/>
</dbReference>
<dbReference type="InterPro" id="IPR004695">
    <property type="entry name" value="SLAC1/Mae1/Ssu1/TehA"/>
</dbReference>
<comment type="subcellular location">
    <subcellularLocation>
        <location evidence="1">Membrane</location>
        <topology evidence="1">Multi-pass membrane protein</topology>
    </subcellularLocation>
</comment>